<dbReference type="EMBL" id="BORT01000004">
    <property type="protein sequence ID" value="GIO46537.1"/>
    <property type="molecule type" value="Genomic_DNA"/>
</dbReference>
<protein>
    <submittedName>
        <fullName evidence="1">Uncharacterized protein</fullName>
    </submittedName>
</protein>
<comment type="caution">
    <text evidence="1">The sequence shown here is derived from an EMBL/GenBank/DDBJ whole genome shotgun (WGS) entry which is preliminary data.</text>
</comment>
<dbReference type="Proteomes" id="UP000682811">
    <property type="component" value="Unassembled WGS sequence"/>
</dbReference>
<reference evidence="1 2" key="1">
    <citation type="submission" date="2021-03" db="EMBL/GenBank/DDBJ databases">
        <title>Antimicrobial resistance genes in bacteria isolated from Japanese honey, and their potential for conferring macrolide and lincosamide resistance in the American foulbrood pathogen Paenibacillus larvae.</title>
        <authorList>
            <person name="Okamoto M."/>
            <person name="Kumagai M."/>
            <person name="Kanamori H."/>
            <person name="Takamatsu D."/>
        </authorList>
    </citation>
    <scope>NUCLEOTIDE SEQUENCE [LARGE SCALE GENOMIC DNA]</scope>
    <source>
        <strain evidence="1 2">J34TS1</strain>
    </source>
</reference>
<organism evidence="1 2">
    <name type="scientific">Paenibacillus azoreducens</name>
    <dbReference type="NCBI Taxonomy" id="116718"/>
    <lineage>
        <taxon>Bacteria</taxon>
        <taxon>Bacillati</taxon>
        <taxon>Bacillota</taxon>
        <taxon>Bacilli</taxon>
        <taxon>Bacillales</taxon>
        <taxon>Paenibacillaceae</taxon>
        <taxon>Paenibacillus</taxon>
    </lineage>
</organism>
<name>A0A919YDM5_9BACL</name>
<gene>
    <name evidence="1" type="ORF">J34TS1_13020</name>
</gene>
<evidence type="ECO:0000313" key="2">
    <source>
        <dbReference type="Proteomes" id="UP000682811"/>
    </source>
</evidence>
<proteinExistence type="predicted"/>
<dbReference type="AlphaFoldDB" id="A0A919YDM5"/>
<keyword evidence="2" id="KW-1185">Reference proteome</keyword>
<sequence>MWERIRIKKCLKLKMVDMFARFYHFEEVSLGGSLKQQAGLDFLGRIHFATSRMDYIVQVKMSLIYYTS</sequence>
<accession>A0A919YDM5</accession>
<evidence type="ECO:0000313" key="1">
    <source>
        <dbReference type="EMBL" id="GIO46537.1"/>
    </source>
</evidence>